<evidence type="ECO:0000256" key="5">
    <source>
        <dbReference type="ARBA" id="ARBA00022691"/>
    </source>
</evidence>
<comment type="subcellular location">
    <subcellularLocation>
        <location evidence="6">Cytoplasm</location>
    </subcellularLocation>
</comment>
<dbReference type="EMBL" id="JALBUT010000003">
    <property type="protein sequence ID" value="MDX8415282.1"/>
    <property type="molecule type" value="Genomic_DNA"/>
</dbReference>
<protein>
    <recommendedName>
        <fullName evidence="6">Ribosomal RNA small subunit methyltransferase G</fullName>
        <ecNumber evidence="6">2.1.1.-</ecNumber>
    </recommendedName>
    <alternativeName>
        <fullName evidence="6">16S rRNA 7-methylguanosine methyltransferase</fullName>
        <shortName evidence="6">16S rRNA m7G methyltransferase</shortName>
    </alternativeName>
</protein>
<feature type="binding site" evidence="6">
    <location>
        <position position="74"/>
    </location>
    <ligand>
        <name>S-adenosyl-L-methionine</name>
        <dbReference type="ChEBI" id="CHEBI:59789"/>
    </ligand>
</feature>
<sequence length="213" mass="24360">MHTQEEIFARFPELSQEIREKLMLFAELLKKTNARVNLISRKDEDDIAYRHVAFCLSICKFLTPNKGARIADVGTGGGLPGIVMAIVWPQAEIFMFDGVGRKIEAISQIIKELGLKNAVAKKARIEETKEVFDYATGRSVCALPMFFNFVKKSIRKGKAGSLENGVIYFKGGELEEELVKKNILPDKEMKLDEFFEDKNYEGKRLLHFKFFKR</sequence>
<keyword evidence="5 6" id="KW-0949">S-adenosyl-L-methionine</keyword>
<feature type="binding site" evidence="6">
    <location>
        <begin position="125"/>
        <end position="126"/>
    </location>
    <ligand>
        <name>S-adenosyl-L-methionine</name>
        <dbReference type="ChEBI" id="CHEBI:59789"/>
    </ligand>
</feature>
<dbReference type="NCBIfam" id="TIGR00138">
    <property type="entry name" value="rsmG_gidB"/>
    <property type="match status" value="1"/>
</dbReference>
<dbReference type="PANTHER" id="PTHR31760:SF0">
    <property type="entry name" value="S-ADENOSYL-L-METHIONINE-DEPENDENT METHYLTRANSFERASES SUPERFAMILY PROTEIN"/>
    <property type="match status" value="1"/>
</dbReference>
<dbReference type="EC" id="2.1.1.-" evidence="6"/>
<keyword evidence="8" id="KW-1185">Reference proteome</keyword>
<gene>
    <name evidence="6 7" type="primary">rsmG</name>
    <name evidence="7" type="ORF">MOX91_03695</name>
</gene>
<dbReference type="Pfam" id="PF02527">
    <property type="entry name" value="GidB"/>
    <property type="match status" value="1"/>
</dbReference>
<comment type="similarity">
    <text evidence="6">Belongs to the methyltransferase superfamily. RNA methyltransferase RsmG family.</text>
</comment>
<dbReference type="PANTHER" id="PTHR31760">
    <property type="entry name" value="S-ADENOSYL-L-METHIONINE-DEPENDENT METHYLTRANSFERASES SUPERFAMILY PROTEIN"/>
    <property type="match status" value="1"/>
</dbReference>
<keyword evidence="4 6" id="KW-0808">Transferase</keyword>
<evidence type="ECO:0000256" key="1">
    <source>
        <dbReference type="ARBA" id="ARBA00022490"/>
    </source>
</evidence>
<accession>A0ABU4WFE4</accession>
<dbReference type="RefSeq" id="WP_370396730.1">
    <property type="nucleotide sequence ID" value="NZ_JALBUT010000003.1"/>
</dbReference>
<feature type="binding site" evidence="6">
    <location>
        <position position="79"/>
    </location>
    <ligand>
        <name>S-adenosyl-L-methionine</name>
        <dbReference type="ChEBI" id="CHEBI:59789"/>
    </ligand>
</feature>
<dbReference type="InterPro" id="IPR003682">
    <property type="entry name" value="rRNA_ssu_MeTfrase_G"/>
</dbReference>
<proteinExistence type="inferred from homology"/>
<evidence type="ECO:0000313" key="7">
    <source>
        <dbReference type="EMBL" id="MDX8415282.1"/>
    </source>
</evidence>
<feature type="binding site" evidence="6">
    <location>
        <position position="138"/>
    </location>
    <ligand>
        <name>S-adenosyl-L-methionine</name>
        <dbReference type="ChEBI" id="CHEBI:59789"/>
    </ligand>
</feature>
<evidence type="ECO:0000256" key="3">
    <source>
        <dbReference type="ARBA" id="ARBA00022603"/>
    </source>
</evidence>
<dbReference type="GO" id="GO:0008168">
    <property type="term" value="F:methyltransferase activity"/>
    <property type="evidence" value="ECO:0007669"/>
    <property type="project" value="UniProtKB-KW"/>
</dbReference>
<evidence type="ECO:0000313" key="8">
    <source>
        <dbReference type="Proteomes" id="UP001275932"/>
    </source>
</evidence>
<keyword evidence="1 6" id="KW-0963">Cytoplasm</keyword>
<organism evidence="7 8">
    <name type="scientific">Intestinicryptomonas porci</name>
    <dbReference type="NCBI Taxonomy" id="2926320"/>
    <lineage>
        <taxon>Bacteria</taxon>
        <taxon>Pseudomonadati</taxon>
        <taxon>Verrucomicrobiota</taxon>
        <taxon>Opitutia</taxon>
        <taxon>Opitutales</taxon>
        <taxon>Intestinicryptomonaceae</taxon>
        <taxon>Intestinicryptomonas</taxon>
    </lineage>
</organism>
<comment type="function">
    <text evidence="6">Specifically methylates the N7 position of a guanine in 16S rRNA.</text>
</comment>
<dbReference type="HAMAP" id="MF_00074">
    <property type="entry name" value="16SrRNA_methyltr_G"/>
    <property type="match status" value="1"/>
</dbReference>
<dbReference type="GO" id="GO:0032259">
    <property type="term" value="P:methylation"/>
    <property type="evidence" value="ECO:0007669"/>
    <property type="project" value="UniProtKB-KW"/>
</dbReference>
<keyword evidence="3 6" id="KW-0489">Methyltransferase</keyword>
<evidence type="ECO:0000256" key="2">
    <source>
        <dbReference type="ARBA" id="ARBA00022552"/>
    </source>
</evidence>
<dbReference type="InterPro" id="IPR029063">
    <property type="entry name" value="SAM-dependent_MTases_sf"/>
</dbReference>
<evidence type="ECO:0000256" key="6">
    <source>
        <dbReference type="HAMAP-Rule" id="MF_00074"/>
    </source>
</evidence>
<name>A0ABU4WFE4_9BACT</name>
<dbReference type="SUPFAM" id="SSF53335">
    <property type="entry name" value="S-adenosyl-L-methionine-dependent methyltransferases"/>
    <property type="match status" value="1"/>
</dbReference>
<comment type="caution">
    <text evidence="7">The sequence shown here is derived from an EMBL/GenBank/DDBJ whole genome shotgun (WGS) entry which is preliminary data.</text>
</comment>
<evidence type="ECO:0000256" key="4">
    <source>
        <dbReference type="ARBA" id="ARBA00022679"/>
    </source>
</evidence>
<comment type="caution">
    <text evidence="6">Lacks conserved residue(s) required for the propagation of feature annotation.</text>
</comment>
<dbReference type="Proteomes" id="UP001275932">
    <property type="component" value="Unassembled WGS sequence"/>
</dbReference>
<dbReference type="Gene3D" id="3.40.50.150">
    <property type="entry name" value="Vaccinia Virus protein VP39"/>
    <property type="match status" value="1"/>
</dbReference>
<reference evidence="7 8" key="1">
    <citation type="submission" date="2022-03" db="EMBL/GenBank/DDBJ databases">
        <title>Novel taxa within the pig intestine.</title>
        <authorList>
            <person name="Wylensek D."/>
            <person name="Bishof K."/>
            <person name="Afrizal A."/>
            <person name="Clavel T."/>
        </authorList>
    </citation>
    <scope>NUCLEOTIDE SEQUENCE [LARGE SCALE GENOMIC DNA]</scope>
    <source>
        <strain evidence="7 8">CLA-KB-P66</strain>
    </source>
</reference>
<keyword evidence="2 6" id="KW-0698">rRNA processing</keyword>
<dbReference type="PIRSF" id="PIRSF003078">
    <property type="entry name" value="GidB"/>
    <property type="match status" value="1"/>
</dbReference>